<sequence length="406" mass="45241">MNKRTLNYLKTGLLSLLFAGIIAACQSDDEVVAPVPVDPEVIPPAFKLDTAYTIERFRVLNIPTNISGKITWSIKDSIISENSELEFISTKTATYPLTLKVGTDKVFHSKIKVTKEAVTLSKYISKVFDFHPAVGQFMNEIPEFEQGNTETDMIKKANSYLVGSNPAMVSLGGFGGYVVFGFDHTIPNLEGRDFKVLGNAFFGNAANDPRSGNCEPGIIMVAYDKNKNGKPDDNEWYEIAGSEYFKNTTIKDYNITYFKPDENKAPVPGNSGWQTDIEYIKWQDNLGNTGFKTKNTFHSQSYYPLWFANASYGFTGTRLKDNFYDQSGTGTYWVGKSYDFGYADNAPNNDEASNIDIAWAVDRNGKYVKLPGIDFVKVYTGINQEAGWLGEVSTEVAGAYDLHLKK</sequence>
<dbReference type="Proteomes" id="UP000199426">
    <property type="component" value="Unassembled WGS sequence"/>
</dbReference>
<feature type="chain" id="PRO_5016930737" description="Cell surface protein" evidence="1">
    <location>
        <begin position="24"/>
        <end position="406"/>
    </location>
</feature>
<dbReference type="EMBL" id="UAWB01000014">
    <property type="protein sequence ID" value="SQB47024.1"/>
    <property type="molecule type" value="Genomic_DNA"/>
</dbReference>
<dbReference type="PROSITE" id="PS51257">
    <property type="entry name" value="PROKAR_LIPOPROTEIN"/>
    <property type="match status" value="1"/>
</dbReference>
<evidence type="ECO:0008006" key="6">
    <source>
        <dbReference type="Google" id="ProtNLM"/>
    </source>
</evidence>
<organism evidence="3 5">
    <name type="scientific">Chryseobacterium jejuense</name>
    <dbReference type="NCBI Taxonomy" id="445960"/>
    <lineage>
        <taxon>Bacteria</taxon>
        <taxon>Pseudomonadati</taxon>
        <taxon>Bacteroidota</taxon>
        <taxon>Flavobacteriia</taxon>
        <taxon>Flavobacteriales</taxon>
        <taxon>Weeksellaceae</taxon>
        <taxon>Chryseobacterium group</taxon>
        <taxon>Chryseobacterium</taxon>
    </lineage>
</organism>
<gene>
    <name evidence="3" type="ORF">NCTC13492_04101</name>
    <name evidence="2" type="ORF">SAMN05421542_1292</name>
</gene>
<reference evidence="3 5" key="2">
    <citation type="submission" date="2018-06" db="EMBL/GenBank/DDBJ databases">
        <authorList>
            <consortium name="Pathogen Informatics"/>
            <person name="Doyle S."/>
        </authorList>
    </citation>
    <scope>NUCLEOTIDE SEQUENCE [LARGE SCALE GENOMIC DNA]</scope>
    <source>
        <strain evidence="3 5">NCTC13492</strain>
    </source>
</reference>
<evidence type="ECO:0000313" key="4">
    <source>
        <dbReference type="Proteomes" id="UP000199426"/>
    </source>
</evidence>
<dbReference type="STRING" id="445960.SAMN05421542_1292"/>
<dbReference type="Proteomes" id="UP000251670">
    <property type="component" value="Unassembled WGS sequence"/>
</dbReference>
<proteinExistence type="predicted"/>
<keyword evidence="1" id="KW-0732">Signal</keyword>
<dbReference type="AlphaFoldDB" id="A0A2X2X2X4"/>
<evidence type="ECO:0000313" key="2">
    <source>
        <dbReference type="EMBL" id="SDI55780.1"/>
    </source>
</evidence>
<keyword evidence="4" id="KW-1185">Reference proteome</keyword>
<evidence type="ECO:0000313" key="3">
    <source>
        <dbReference type="EMBL" id="SQB47024.1"/>
    </source>
</evidence>
<dbReference type="RefSeq" id="WP_089734698.1">
    <property type="nucleotide sequence ID" value="NZ_FNEG01000002.1"/>
</dbReference>
<reference evidence="2 4" key="1">
    <citation type="submission" date="2016-10" db="EMBL/GenBank/DDBJ databases">
        <authorList>
            <person name="Varghese N."/>
            <person name="Submissions S."/>
        </authorList>
    </citation>
    <scope>NUCLEOTIDE SEQUENCE [LARGE SCALE GENOMIC DNA]</scope>
    <source>
        <strain evidence="2 4">DSM 19299</strain>
    </source>
</reference>
<protein>
    <recommendedName>
        <fullName evidence="6">Cell surface protein</fullName>
    </recommendedName>
</protein>
<evidence type="ECO:0000256" key="1">
    <source>
        <dbReference type="SAM" id="SignalP"/>
    </source>
</evidence>
<evidence type="ECO:0000313" key="5">
    <source>
        <dbReference type="Proteomes" id="UP000251670"/>
    </source>
</evidence>
<feature type="signal peptide" evidence="1">
    <location>
        <begin position="1"/>
        <end position="23"/>
    </location>
</feature>
<accession>A0A2X2X2X4</accession>
<dbReference type="EMBL" id="FNEG01000002">
    <property type="protein sequence ID" value="SDI55780.1"/>
    <property type="molecule type" value="Genomic_DNA"/>
</dbReference>
<name>A0A2X2X2X4_CHRJE</name>
<dbReference type="OrthoDB" id="975810at2"/>